<dbReference type="InterPro" id="IPR013766">
    <property type="entry name" value="Thioredoxin_domain"/>
</dbReference>
<dbReference type="PANTHER" id="PTHR42852:SF13">
    <property type="entry name" value="PROTEIN DIPZ"/>
    <property type="match status" value="1"/>
</dbReference>
<feature type="chain" id="PRO_5045086797" evidence="1">
    <location>
        <begin position="26"/>
        <end position="510"/>
    </location>
</feature>
<dbReference type="InterPro" id="IPR012336">
    <property type="entry name" value="Thioredoxin-like_fold"/>
</dbReference>
<reference evidence="3 4" key="1">
    <citation type="submission" date="2020-08" db="EMBL/GenBank/DDBJ databases">
        <title>Sphingobacterium sp. DN00404 isolated from aquaculture water.</title>
        <authorList>
            <person name="Zhang M."/>
        </authorList>
    </citation>
    <scope>NUCLEOTIDE SEQUENCE [LARGE SCALE GENOMIC DNA]</scope>
    <source>
        <strain evidence="3 4">KCTC 32294</strain>
    </source>
</reference>
<comment type="caution">
    <text evidence="3">The sequence shown here is derived from an EMBL/GenBank/DDBJ whole genome shotgun (WGS) entry which is preliminary data.</text>
</comment>
<dbReference type="PANTHER" id="PTHR42852">
    <property type="entry name" value="THIOL:DISULFIDE INTERCHANGE PROTEIN DSBE"/>
    <property type="match status" value="1"/>
</dbReference>
<keyword evidence="1" id="KW-0732">Signal</keyword>
<evidence type="ECO:0000313" key="3">
    <source>
        <dbReference type="EMBL" id="MBD1427040.1"/>
    </source>
</evidence>
<dbReference type="PROSITE" id="PS51352">
    <property type="entry name" value="THIOREDOXIN_2"/>
    <property type="match status" value="1"/>
</dbReference>
<feature type="signal peptide" evidence="1">
    <location>
        <begin position="1"/>
        <end position="25"/>
    </location>
</feature>
<dbReference type="RefSeq" id="WP_190310173.1">
    <property type="nucleotide sequence ID" value="NZ_JACNYK010000004.1"/>
</dbReference>
<organism evidence="3 4">
    <name type="scientific">Sphingobacterium arenae</name>
    <dbReference type="NCBI Taxonomy" id="1280598"/>
    <lineage>
        <taxon>Bacteria</taxon>
        <taxon>Pseudomonadati</taxon>
        <taxon>Bacteroidota</taxon>
        <taxon>Sphingobacteriia</taxon>
        <taxon>Sphingobacteriales</taxon>
        <taxon>Sphingobacteriaceae</taxon>
        <taxon>Sphingobacterium</taxon>
    </lineage>
</organism>
<evidence type="ECO:0000256" key="1">
    <source>
        <dbReference type="SAM" id="SignalP"/>
    </source>
</evidence>
<feature type="domain" description="Thioredoxin" evidence="2">
    <location>
        <begin position="358"/>
        <end position="510"/>
    </location>
</feature>
<evidence type="ECO:0000259" key="2">
    <source>
        <dbReference type="PROSITE" id="PS51352"/>
    </source>
</evidence>
<evidence type="ECO:0000313" key="4">
    <source>
        <dbReference type="Proteomes" id="UP000606494"/>
    </source>
</evidence>
<proteinExistence type="predicted"/>
<dbReference type="SUPFAM" id="SSF52833">
    <property type="entry name" value="Thioredoxin-like"/>
    <property type="match status" value="1"/>
</dbReference>
<dbReference type="Proteomes" id="UP000606494">
    <property type="component" value="Unassembled WGS sequence"/>
</dbReference>
<dbReference type="Pfam" id="PF13905">
    <property type="entry name" value="Thioredoxin_8"/>
    <property type="match status" value="1"/>
</dbReference>
<name>A0ABR7Y6V6_9SPHI</name>
<dbReference type="Gene3D" id="3.40.30.10">
    <property type="entry name" value="Glutaredoxin"/>
    <property type="match status" value="1"/>
</dbReference>
<dbReference type="InterPro" id="IPR050553">
    <property type="entry name" value="Thioredoxin_ResA/DsbE_sf"/>
</dbReference>
<dbReference type="CDD" id="cd02966">
    <property type="entry name" value="TlpA_like_family"/>
    <property type="match status" value="1"/>
</dbReference>
<dbReference type="EMBL" id="JACNYK010000004">
    <property type="protein sequence ID" value="MBD1427040.1"/>
    <property type="molecule type" value="Genomic_DNA"/>
</dbReference>
<keyword evidence="4" id="KW-1185">Reference proteome</keyword>
<accession>A0ABR7Y6V6</accession>
<gene>
    <name evidence="3" type="ORF">H8B17_15770</name>
</gene>
<protein>
    <submittedName>
        <fullName evidence="3">TlpA family protein disulfide reductase</fullName>
    </submittedName>
</protein>
<dbReference type="InterPro" id="IPR036249">
    <property type="entry name" value="Thioredoxin-like_sf"/>
</dbReference>
<sequence length="510" mass="58793">MKKMIKNCWLIISCYVFLIGVKCKAGTDSLTAVIDIVVHDQALLKDAVLEFELYKDGISSKYIKSRQYSRTELVDSMTRFNVPLSTTINYGRIVFTSGKLRGISSPVNLNYSNNLFLFEHGDTIQVHLYPKKIKDVVFTGNRASKYAALYEVNNSKKIDIPINNLLNDLFERNEITAAFDVMQKWADSLNRALALILSGEDHIINPYVKERILFDNTSYTYNVMRTKLDQLVRKKESDVAVLQLVYDFLSQRIFEQRSLVSDTLAASSHDWCDMLLFNERLRSRVKYILAGESPRQGESMGQALSERYTGQVRSKLDYLALLRNLDEDGYIRRTLRESETDNSELSEYQLAAVQFLARSEGAPAFNFEMVDANDSMHRMSDYKGKVLVLDFWFSGCMACMYLTKEMHEAVKYYESADDVVFVSLNFDRYRDFWKRSLASGKYTHESGLNLWAGETGTKHPIVGYYEIQSYPTLLIVNKDGILVEKHVNRLFTKEDRTATDKFKAIVDQYR</sequence>